<evidence type="ECO:0008006" key="4">
    <source>
        <dbReference type="Google" id="ProtNLM"/>
    </source>
</evidence>
<comment type="caution">
    <text evidence="2">The sequence shown here is derived from an EMBL/GenBank/DDBJ whole genome shotgun (WGS) entry which is preliminary data.</text>
</comment>
<keyword evidence="1" id="KW-0732">Signal</keyword>
<accession>A0A545UC90</accession>
<dbReference type="Proteomes" id="UP000315439">
    <property type="component" value="Unassembled WGS sequence"/>
</dbReference>
<evidence type="ECO:0000313" key="3">
    <source>
        <dbReference type="Proteomes" id="UP000315439"/>
    </source>
</evidence>
<dbReference type="AlphaFoldDB" id="A0A545UC90"/>
<organism evidence="2 3">
    <name type="scientific">Aliikangiella coralliicola</name>
    <dbReference type="NCBI Taxonomy" id="2592383"/>
    <lineage>
        <taxon>Bacteria</taxon>
        <taxon>Pseudomonadati</taxon>
        <taxon>Pseudomonadota</taxon>
        <taxon>Gammaproteobacteria</taxon>
        <taxon>Oceanospirillales</taxon>
        <taxon>Pleioneaceae</taxon>
        <taxon>Aliikangiella</taxon>
    </lineage>
</organism>
<feature type="chain" id="PRO_5021720618" description="Cytochrome c" evidence="1">
    <location>
        <begin position="24"/>
        <end position="108"/>
    </location>
</feature>
<reference evidence="2 3" key="1">
    <citation type="submission" date="2019-07" db="EMBL/GenBank/DDBJ databases">
        <title>Draft genome for Aliikangiella sp. M105.</title>
        <authorList>
            <person name="Wang G."/>
        </authorList>
    </citation>
    <scope>NUCLEOTIDE SEQUENCE [LARGE SCALE GENOMIC DNA]</scope>
    <source>
        <strain evidence="2 3">M105</strain>
    </source>
</reference>
<evidence type="ECO:0000256" key="1">
    <source>
        <dbReference type="SAM" id="SignalP"/>
    </source>
</evidence>
<sequence>MKISNKISLTLALSLVFSTSINAQQQEYEAMVEASKFCSDQQCIDFEKVVMIGYAWLDKTDTTQIVTESAAIALKTPGLTKNIVKAFNTYLAKKEAYQKAAQKIHTIK</sequence>
<feature type="signal peptide" evidence="1">
    <location>
        <begin position="1"/>
        <end position="23"/>
    </location>
</feature>
<evidence type="ECO:0000313" key="2">
    <source>
        <dbReference type="EMBL" id="TQV87077.1"/>
    </source>
</evidence>
<protein>
    <recommendedName>
        <fullName evidence="4">Cytochrome c</fullName>
    </recommendedName>
</protein>
<proteinExistence type="predicted"/>
<dbReference type="RefSeq" id="WP_142932059.1">
    <property type="nucleotide sequence ID" value="NZ_ML660165.1"/>
</dbReference>
<keyword evidence="3" id="KW-1185">Reference proteome</keyword>
<dbReference type="EMBL" id="VIKS01000009">
    <property type="protein sequence ID" value="TQV87077.1"/>
    <property type="molecule type" value="Genomic_DNA"/>
</dbReference>
<name>A0A545UC90_9GAMM</name>
<gene>
    <name evidence="2" type="ORF">FLL46_14830</name>
</gene>